<dbReference type="InterPro" id="IPR045865">
    <property type="entry name" value="ACT-like_dom_sf"/>
</dbReference>
<name>A0A604TB48_SALET</name>
<protein>
    <submittedName>
        <fullName evidence="1">Amino acid-binding protein</fullName>
    </submittedName>
</protein>
<reference evidence="1" key="1">
    <citation type="submission" date="2018-07" db="EMBL/GenBank/DDBJ databases">
        <authorList>
            <consortium name="GenomeTrakr network: Whole genome sequencing for foodborne pathogen traceback"/>
        </authorList>
    </citation>
    <scope>NUCLEOTIDE SEQUENCE</scope>
    <source>
        <strain evidence="1">FSIS11811171</strain>
    </source>
</reference>
<gene>
    <name evidence="1" type="ORF">DR951_24185</name>
</gene>
<dbReference type="SUPFAM" id="SSF55021">
    <property type="entry name" value="ACT-like"/>
    <property type="match status" value="1"/>
</dbReference>
<dbReference type="EMBL" id="AAKPHH010000124">
    <property type="protein sequence ID" value="ECU2381502.1"/>
    <property type="molecule type" value="Genomic_DNA"/>
</dbReference>
<evidence type="ECO:0000313" key="1">
    <source>
        <dbReference type="EMBL" id="ECU2381502.1"/>
    </source>
</evidence>
<accession>A0A604TB48</accession>
<organism evidence="1">
    <name type="scientific">Salmonella enterica subsp. enterica serovar Kentucky</name>
    <dbReference type="NCBI Taxonomy" id="192955"/>
    <lineage>
        <taxon>Bacteria</taxon>
        <taxon>Pseudomonadati</taxon>
        <taxon>Pseudomonadota</taxon>
        <taxon>Gammaproteobacteria</taxon>
        <taxon>Enterobacterales</taxon>
        <taxon>Enterobacteriaceae</taxon>
        <taxon>Salmonella</taxon>
    </lineage>
</organism>
<proteinExistence type="predicted"/>
<dbReference type="Gene3D" id="3.30.2130.10">
    <property type="entry name" value="VC0802-like"/>
    <property type="match status" value="1"/>
</dbReference>
<sequence length="117" mass="12538">MGQLALLGKTLGNKGIGLEGGGIFTVGDECHAHFLVEQGKEAKIALEQAGLLVLAIRTPLIRKLKQEKPGELGEIARVLAENNINILVQYSDHANQLILITDNDSMAASVTLPWAIK</sequence>
<comment type="caution">
    <text evidence="1">The sequence shown here is derived from an EMBL/GenBank/DDBJ whole genome shotgun (WGS) entry which is preliminary data.</text>
</comment>
<dbReference type="AlphaFoldDB" id="A0A604TB48"/>